<evidence type="ECO:0000313" key="13">
    <source>
        <dbReference type="Proteomes" id="UP000064967"/>
    </source>
</evidence>
<organism evidence="12 13">
    <name type="scientific">Labilithrix luteola</name>
    <dbReference type="NCBI Taxonomy" id="1391654"/>
    <lineage>
        <taxon>Bacteria</taxon>
        <taxon>Pseudomonadati</taxon>
        <taxon>Myxococcota</taxon>
        <taxon>Polyangia</taxon>
        <taxon>Polyangiales</taxon>
        <taxon>Labilitrichaceae</taxon>
        <taxon>Labilithrix</taxon>
    </lineage>
</organism>
<dbReference type="CDD" id="cd18084">
    <property type="entry name" value="RsmE-like"/>
    <property type="match status" value="1"/>
</dbReference>
<dbReference type="Gene3D" id="3.40.1280.10">
    <property type="match status" value="1"/>
</dbReference>
<comment type="subcellular location">
    <subcellularLocation>
        <location evidence="1 10">Cytoplasm</location>
    </subcellularLocation>
</comment>
<evidence type="ECO:0000259" key="11">
    <source>
        <dbReference type="Pfam" id="PF04452"/>
    </source>
</evidence>
<dbReference type="RefSeq" id="WP_146645793.1">
    <property type="nucleotide sequence ID" value="NZ_CP012333.1"/>
</dbReference>
<keyword evidence="5 10" id="KW-0489">Methyltransferase</keyword>
<evidence type="ECO:0000313" key="12">
    <source>
        <dbReference type="EMBL" id="AKU94153.1"/>
    </source>
</evidence>
<sequence length="255" mass="27312">MRPKQQKAAASPGPIRYGSPIEVGDELSLDAEAMKGLAFREVNVKEAFTLVDATGAWFRASLKSAEGERGMAVAYERMKHSPESPASLTLVCAVLSRQRMIFVVQKATELGVSRIVPVLTAHSVQPKDLEHEKPWAWPGQAIKGVRQCRRGIVPEVLAAQPLAHALTAPWWKSADARFVLDDRVEGSADPFADARPSGSYALAVGPEGGWSDKELAALTAAGALPLVLGSRVLRAETAVLAGLSVLQHRLGDLHS</sequence>
<dbReference type="Pfam" id="PF04452">
    <property type="entry name" value="Methyltrans_RNA"/>
    <property type="match status" value="1"/>
</dbReference>
<evidence type="ECO:0000256" key="10">
    <source>
        <dbReference type="PIRNR" id="PIRNR015601"/>
    </source>
</evidence>
<gene>
    <name evidence="12" type="ORF">AKJ09_00817</name>
</gene>
<dbReference type="AlphaFoldDB" id="A0A0K1PKT6"/>
<dbReference type="GO" id="GO:0070042">
    <property type="term" value="F:rRNA (uridine-N3-)-methyltransferase activity"/>
    <property type="evidence" value="ECO:0007669"/>
    <property type="project" value="TreeGrafter"/>
</dbReference>
<protein>
    <recommendedName>
        <fullName evidence="10">Ribosomal RNA small subunit methyltransferase E</fullName>
        <ecNumber evidence="10">2.1.1.193</ecNumber>
    </recommendedName>
</protein>
<dbReference type="InterPro" id="IPR029026">
    <property type="entry name" value="tRNA_m1G_MTases_N"/>
</dbReference>
<evidence type="ECO:0000256" key="8">
    <source>
        <dbReference type="ARBA" id="ARBA00025699"/>
    </source>
</evidence>
<evidence type="ECO:0000256" key="3">
    <source>
        <dbReference type="ARBA" id="ARBA00022490"/>
    </source>
</evidence>
<evidence type="ECO:0000256" key="4">
    <source>
        <dbReference type="ARBA" id="ARBA00022552"/>
    </source>
</evidence>
<name>A0A0K1PKT6_9BACT</name>
<dbReference type="GO" id="GO:0070475">
    <property type="term" value="P:rRNA base methylation"/>
    <property type="evidence" value="ECO:0007669"/>
    <property type="project" value="TreeGrafter"/>
</dbReference>
<keyword evidence="13" id="KW-1185">Reference proteome</keyword>
<accession>A0A0K1PKT6</accession>
<dbReference type="SUPFAM" id="SSF75217">
    <property type="entry name" value="alpha/beta knot"/>
    <property type="match status" value="1"/>
</dbReference>
<evidence type="ECO:0000256" key="6">
    <source>
        <dbReference type="ARBA" id="ARBA00022679"/>
    </source>
</evidence>
<keyword evidence="6 10" id="KW-0808">Transferase</keyword>
<comment type="similarity">
    <text evidence="2 10">Belongs to the RNA methyltransferase RsmE family.</text>
</comment>
<dbReference type="KEGG" id="llu:AKJ09_00817"/>
<evidence type="ECO:0000256" key="7">
    <source>
        <dbReference type="ARBA" id="ARBA00022691"/>
    </source>
</evidence>
<dbReference type="PANTHER" id="PTHR30027">
    <property type="entry name" value="RIBOSOMAL RNA SMALL SUBUNIT METHYLTRANSFERASE E"/>
    <property type="match status" value="1"/>
</dbReference>
<evidence type="ECO:0000256" key="2">
    <source>
        <dbReference type="ARBA" id="ARBA00005528"/>
    </source>
</evidence>
<dbReference type="EMBL" id="CP012333">
    <property type="protein sequence ID" value="AKU94153.1"/>
    <property type="molecule type" value="Genomic_DNA"/>
</dbReference>
<evidence type="ECO:0000256" key="1">
    <source>
        <dbReference type="ARBA" id="ARBA00004496"/>
    </source>
</evidence>
<dbReference type="PIRSF" id="PIRSF015601">
    <property type="entry name" value="MTase_slr0722"/>
    <property type="match status" value="1"/>
</dbReference>
<feature type="domain" description="Ribosomal RNA small subunit methyltransferase E methyltransferase" evidence="11">
    <location>
        <begin position="83"/>
        <end position="247"/>
    </location>
</feature>
<comment type="function">
    <text evidence="8 10">Specifically methylates the N3 position of the uracil ring of uridine 1498 (m3U1498) in 16S rRNA. Acts on the fully assembled 30S ribosomal subunit.</text>
</comment>
<dbReference type="OrthoDB" id="9815641at2"/>
<dbReference type="InterPro" id="IPR046886">
    <property type="entry name" value="RsmE_MTase_dom"/>
</dbReference>
<dbReference type="STRING" id="1391654.AKJ09_00817"/>
<proteinExistence type="inferred from homology"/>
<evidence type="ECO:0000256" key="5">
    <source>
        <dbReference type="ARBA" id="ARBA00022603"/>
    </source>
</evidence>
<dbReference type="PATRIC" id="fig|1391654.3.peg.828"/>
<dbReference type="GO" id="GO:0005737">
    <property type="term" value="C:cytoplasm"/>
    <property type="evidence" value="ECO:0007669"/>
    <property type="project" value="UniProtKB-SubCell"/>
</dbReference>
<dbReference type="PANTHER" id="PTHR30027:SF3">
    <property type="entry name" value="16S RRNA (URACIL(1498)-N(3))-METHYLTRANSFERASE"/>
    <property type="match status" value="1"/>
</dbReference>
<dbReference type="InterPro" id="IPR006700">
    <property type="entry name" value="RsmE"/>
</dbReference>
<dbReference type="EC" id="2.1.1.193" evidence="10"/>
<dbReference type="InterPro" id="IPR029028">
    <property type="entry name" value="Alpha/beta_knot_MTases"/>
</dbReference>
<dbReference type="Proteomes" id="UP000064967">
    <property type="component" value="Chromosome"/>
</dbReference>
<reference evidence="12 13" key="1">
    <citation type="submission" date="2015-08" db="EMBL/GenBank/DDBJ databases">
        <authorList>
            <person name="Babu N.S."/>
            <person name="Beckwith C.J."/>
            <person name="Beseler K.G."/>
            <person name="Brison A."/>
            <person name="Carone J.V."/>
            <person name="Caskin T.P."/>
            <person name="Diamond M."/>
            <person name="Durham M.E."/>
            <person name="Foxe J.M."/>
            <person name="Go M."/>
            <person name="Henderson B.A."/>
            <person name="Jones I.B."/>
            <person name="McGettigan J.A."/>
            <person name="Micheletti S.J."/>
            <person name="Nasrallah M.E."/>
            <person name="Ortiz D."/>
            <person name="Piller C.R."/>
            <person name="Privatt S.R."/>
            <person name="Schneider S.L."/>
            <person name="Sharp S."/>
            <person name="Smith T.C."/>
            <person name="Stanton J.D."/>
            <person name="Ullery H.E."/>
            <person name="Wilson R.J."/>
            <person name="Serrano M.G."/>
            <person name="Buck G."/>
            <person name="Lee V."/>
            <person name="Wang Y."/>
            <person name="Carvalho R."/>
            <person name="Voegtly L."/>
            <person name="Shi R."/>
            <person name="Duckworth R."/>
            <person name="Johnson A."/>
            <person name="Loviza R."/>
            <person name="Walstead R."/>
            <person name="Shah Z."/>
            <person name="Kiflezghi M."/>
            <person name="Wade K."/>
            <person name="Ball S.L."/>
            <person name="Bradley K.W."/>
            <person name="Asai D.J."/>
            <person name="Bowman C.A."/>
            <person name="Russell D.A."/>
            <person name="Pope W.H."/>
            <person name="Jacobs-Sera D."/>
            <person name="Hendrix R.W."/>
            <person name="Hatfull G.F."/>
        </authorList>
    </citation>
    <scope>NUCLEOTIDE SEQUENCE [LARGE SCALE GENOMIC DNA]</scope>
    <source>
        <strain evidence="12 13">DSM 27648</strain>
    </source>
</reference>
<keyword evidence="7 10" id="KW-0949">S-adenosyl-L-methionine</keyword>
<evidence type="ECO:0000256" key="9">
    <source>
        <dbReference type="ARBA" id="ARBA00047944"/>
    </source>
</evidence>
<keyword evidence="3 10" id="KW-0963">Cytoplasm</keyword>
<comment type="catalytic activity">
    <reaction evidence="9 10">
        <text>uridine(1498) in 16S rRNA + S-adenosyl-L-methionine = N(3)-methyluridine(1498) in 16S rRNA + S-adenosyl-L-homocysteine + H(+)</text>
        <dbReference type="Rhea" id="RHEA:42920"/>
        <dbReference type="Rhea" id="RHEA-COMP:10283"/>
        <dbReference type="Rhea" id="RHEA-COMP:10284"/>
        <dbReference type="ChEBI" id="CHEBI:15378"/>
        <dbReference type="ChEBI" id="CHEBI:57856"/>
        <dbReference type="ChEBI" id="CHEBI:59789"/>
        <dbReference type="ChEBI" id="CHEBI:65315"/>
        <dbReference type="ChEBI" id="CHEBI:74502"/>
        <dbReference type="EC" id="2.1.1.193"/>
    </reaction>
</comment>
<keyword evidence="4 10" id="KW-0698">rRNA processing</keyword>
<dbReference type="NCBIfam" id="TIGR00046">
    <property type="entry name" value="RsmE family RNA methyltransferase"/>
    <property type="match status" value="1"/>
</dbReference>